<dbReference type="Pfam" id="PF16009">
    <property type="entry name" value="DUF4779"/>
    <property type="match status" value="1"/>
</dbReference>
<organism evidence="3 4">
    <name type="scientific">Trichomalopsis sarcophagae</name>
    <dbReference type="NCBI Taxonomy" id="543379"/>
    <lineage>
        <taxon>Eukaryota</taxon>
        <taxon>Metazoa</taxon>
        <taxon>Ecdysozoa</taxon>
        <taxon>Arthropoda</taxon>
        <taxon>Hexapoda</taxon>
        <taxon>Insecta</taxon>
        <taxon>Pterygota</taxon>
        <taxon>Neoptera</taxon>
        <taxon>Endopterygota</taxon>
        <taxon>Hymenoptera</taxon>
        <taxon>Apocrita</taxon>
        <taxon>Proctotrupomorpha</taxon>
        <taxon>Chalcidoidea</taxon>
        <taxon>Pteromalidae</taxon>
        <taxon>Pteromalinae</taxon>
        <taxon>Trichomalopsis</taxon>
    </lineage>
</organism>
<feature type="compositionally biased region" description="Basic and acidic residues" evidence="1">
    <location>
        <begin position="632"/>
        <end position="720"/>
    </location>
</feature>
<feature type="compositionally biased region" description="Polar residues" evidence="1">
    <location>
        <begin position="586"/>
        <end position="595"/>
    </location>
</feature>
<feature type="compositionally biased region" description="Polar residues" evidence="1">
    <location>
        <begin position="499"/>
        <end position="511"/>
    </location>
</feature>
<reference evidence="3 4" key="1">
    <citation type="journal article" date="2017" name="Curr. Biol.">
        <title>The Evolution of Venom by Co-option of Single-Copy Genes.</title>
        <authorList>
            <person name="Martinson E.O."/>
            <person name="Mrinalini"/>
            <person name="Kelkar Y.D."/>
            <person name="Chang C.H."/>
            <person name="Werren J.H."/>
        </authorList>
    </citation>
    <scope>NUCLEOTIDE SEQUENCE [LARGE SCALE GENOMIC DNA]</scope>
    <source>
        <strain evidence="3 4">Alberta</strain>
        <tissue evidence="3">Whole body</tissue>
    </source>
</reference>
<protein>
    <submittedName>
        <fullName evidence="3">Uncharacterized protein</fullName>
    </submittedName>
</protein>
<feature type="compositionally biased region" description="Basic residues" evidence="1">
    <location>
        <begin position="619"/>
        <end position="631"/>
    </location>
</feature>
<evidence type="ECO:0000256" key="1">
    <source>
        <dbReference type="SAM" id="MobiDB-lite"/>
    </source>
</evidence>
<feature type="compositionally biased region" description="Basic and acidic residues" evidence="1">
    <location>
        <begin position="600"/>
        <end position="609"/>
    </location>
</feature>
<feature type="compositionally biased region" description="Low complexity" evidence="1">
    <location>
        <begin position="244"/>
        <end position="254"/>
    </location>
</feature>
<feature type="compositionally biased region" description="Basic and acidic residues" evidence="1">
    <location>
        <begin position="397"/>
        <end position="411"/>
    </location>
</feature>
<accession>A0A232F556</accession>
<dbReference type="STRING" id="543379.A0A232F556"/>
<feature type="compositionally biased region" description="Basic and acidic residues" evidence="1">
    <location>
        <begin position="804"/>
        <end position="813"/>
    </location>
</feature>
<feature type="chain" id="PRO_5012759840" evidence="2">
    <location>
        <begin position="25"/>
        <end position="841"/>
    </location>
</feature>
<feature type="region of interest" description="Disordered" evidence="1">
    <location>
        <begin position="25"/>
        <end position="45"/>
    </location>
</feature>
<proteinExistence type="predicted"/>
<evidence type="ECO:0000313" key="3">
    <source>
        <dbReference type="EMBL" id="OXU25610.1"/>
    </source>
</evidence>
<dbReference type="Proteomes" id="UP000215335">
    <property type="component" value="Unassembled WGS sequence"/>
</dbReference>
<sequence>MANKSEFLVPLLLFLFHMVSQCSAKQDGPQRHNSSINQENPAEATTTFPVNPYVFSAEDYDILQDAGSLQQALSIVSYEPQKIDGKGLENRAAEKATRRQALHRPPSPTTTQLPLEKKYYEVPRKQSRSRVNNAEREAPRANASKLAGEASSPRRAYEPAPENSFHRHPLPLYPPLTERTVSNSANNYGAASRADDAVKRIGNRAQKPEELVQTRDRVPRPFSLPTAPRRTTASIGQSAESLPTAQALAATAQTRNRASTRQSIPRPTEQKLLIELPAKLDQDPQQTAPYATEFAHHFSQQEFPSQPVPRAVPARQQQHSQTIQHSIPSRQYPSPSPYSTTSGSQEQIVTFRPPQRRNSVRRATSTEQPTVYTVPRRPDRAGVGSVPARQTPTVPTTREHLSTTATREEHQSLPYGTVPSRQNLNHQRLPSRRKIARQDVQADVPPPTVRAEHNSGTMSQPIYVPATIPPRRGPDNLDRSSQENKDYKEYVVDDGDSNEYPSSNDNKQYSYSHVERYVEPLDASAEEQQREPSYEVIEDALDYPDRAPAARAKNSPVLQRGALKRVVPADYNEQGLQYVEPPADYDQTQGQNVNQPEVAEAQHHPRGEEADLVQEADHHHHHHKKQHKPKKEHREAEEGSSEEHHGAEHHEHGEHGKKGYKEQHEHDEGEKGHHDKEKHDHHYDEKEGKDKEHHEEAGFDEHHEKGEEGEKKAAFSEKGHHDKGHSTKGQHVIHKKDEFEKKTEFFDEFHEGGDMEKDGGYHEEHHHKKGGHQKKGHHHKGEHEKHHGEKGHHDKGHHRHEKKGHSEEEGDDHHHHHEERHGKKAGHADQKHWHHEKGDRR</sequence>
<feature type="compositionally biased region" description="Polar residues" evidence="1">
    <location>
        <begin position="419"/>
        <end position="428"/>
    </location>
</feature>
<feature type="compositionally biased region" description="Basic and acidic residues" evidence="1">
    <location>
        <begin position="472"/>
        <end position="491"/>
    </location>
</feature>
<comment type="caution">
    <text evidence="3">The sequence shown here is derived from an EMBL/GenBank/DDBJ whole genome shotgun (WGS) entry which is preliminary data.</text>
</comment>
<gene>
    <name evidence="3" type="ORF">TSAR_012394</name>
</gene>
<keyword evidence="2" id="KW-0732">Signal</keyword>
<evidence type="ECO:0000313" key="4">
    <source>
        <dbReference type="Proteomes" id="UP000215335"/>
    </source>
</evidence>
<feature type="region of interest" description="Disordered" evidence="1">
    <location>
        <begin position="299"/>
        <end position="513"/>
    </location>
</feature>
<feature type="compositionally biased region" description="Basic residues" evidence="1">
    <location>
        <begin position="814"/>
        <end position="825"/>
    </location>
</feature>
<dbReference type="AlphaFoldDB" id="A0A232F556"/>
<feature type="compositionally biased region" description="Basic and acidic residues" evidence="1">
    <location>
        <begin position="115"/>
        <end position="124"/>
    </location>
</feature>
<dbReference type="EMBL" id="NNAY01000985">
    <property type="protein sequence ID" value="OXU25610.1"/>
    <property type="molecule type" value="Genomic_DNA"/>
</dbReference>
<feature type="compositionally biased region" description="Basic and acidic residues" evidence="1">
    <location>
        <begin position="826"/>
        <end position="841"/>
    </location>
</feature>
<feature type="compositionally biased region" description="Polar residues" evidence="1">
    <location>
        <begin position="31"/>
        <end position="45"/>
    </location>
</feature>
<keyword evidence="4" id="KW-1185">Reference proteome</keyword>
<feature type="compositionally biased region" description="Polar residues" evidence="1">
    <location>
        <begin position="229"/>
        <end position="243"/>
    </location>
</feature>
<feature type="compositionally biased region" description="Basic and acidic residues" evidence="1">
    <location>
        <begin position="206"/>
        <end position="219"/>
    </location>
</feature>
<feature type="compositionally biased region" description="Polar residues" evidence="1">
    <location>
        <begin position="255"/>
        <end position="265"/>
    </location>
</feature>
<feature type="compositionally biased region" description="Polar residues" evidence="1">
    <location>
        <begin position="361"/>
        <end position="371"/>
    </location>
</feature>
<feature type="signal peptide" evidence="2">
    <location>
        <begin position="1"/>
        <end position="24"/>
    </location>
</feature>
<feature type="compositionally biased region" description="Basic and acidic residues" evidence="1">
    <location>
        <begin position="735"/>
        <end position="764"/>
    </location>
</feature>
<evidence type="ECO:0000256" key="2">
    <source>
        <dbReference type="SAM" id="SignalP"/>
    </source>
</evidence>
<name>A0A232F556_9HYME</name>
<dbReference type="InterPro" id="IPR031959">
    <property type="entry name" value="DUF4779"/>
</dbReference>
<feature type="compositionally biased region" description="Basic residues" evidence="1">
    <location>
        <begin position="721"/>
        <end position="734"/>
    </location>
</feature>
<feature type="compositionally biased region" description="Low complexity" evidence="1">
    <location>
        <begin position="316"/>
        <end position="345"/>
    </location>
</feature>
<feature type="region of interest" description="Disordered" evidence="1">
    <location>
        <begin position="576"/>
        <end position="841"/>
    </location>
</feature>
<feature type="compositionally biased region" description="Basic residues" evidence="1">
    <location>
        <begin position="788"/>
        <end position="803"/>
    </location>
</feature>
<feature type="compositionally biased region" description="Basic residues" evidence="1">
    <location>
        <begin position="765"/>
        <end position="780"/>
    </location>
</feature>
<feature type="region of interest" description="Disordered" evidence="1">
    <location>
        <begin position="204"/>
        <end position="269"/>
    </location>
</feature>
<feature type="region of interest" description="Disordered" evidence="1">
    <location>
        <begin position="90"/>
        <end position="176"/>
    </location>
</feature>